<reference evidence="2" key="1">
    <citation type="submission" date="2020-02" db="EMBL/GenBank/DDBJ databases">
        <authorList>
            <person name="Meier V. D."/>
        </authorList>
    </citation>
    <scope>NUCLEOTIDE SEQUENCE</scope>
    <source>
        <strain evidence="2">AVDCRST_MAG27</strain>
    </source>
</reference>
<name>A0A6J4HR30_9PROT</name>
<proteinExistence type="predicted"/>
<feature type="non-terminal residue" evidence="2">
    <location>
        <position position="234"/>
    </location>
</feature>
<accession>A0A6J4HR30</accession>
<evidence type="ECO:0000313" key="2">
    <source>
        <dbReference type="EMBL" id="CAA9231746.1"/>
    </source>
</evidence>
<evidence type="ECO:0000256" key="1">
    <source>
        <dbReference type="SAM" id="MobiDB-lite"/>
    </source>
</evidence>
<feature type="compositionally biased region" description="Basic and acidic residues" evidence="1">
    <location>
        <begin position="171"/>
        <end position="197"/>
    </location>
</feature>
<dbReference type="EMBL" id="CADCTD010000045">
    <property type="protein sequence ID" value="CAA9231746.1"/>
    <property type="molecule type" value="Genomic_DNA"/>
</dbReference>
<feature type="region of interest" description="Disordered" evidence="1">
    <location>
        <begin position="1"/>
        <end position="62"/>
    </location>
</feature>
<feature type="compositionally biased region" description="Low complexity" evidence="1">
    <location>
        <begin position="46"/>
        <end position="58"/>
    </location>
</feature>
<dbReference type="AlphaFoldDB" id="A0A6J4HR30"/>
<gene>
    <name evidence="2" type="ORF">AVDCRST_MAG27-989</name>
</gene>
<sequence>AGSGLRLHGRHRAGPRWGCGDARHPRPVAAGEPGGARHRGGRRVAARGAAGGRAVSREAGGGRRAECADGAAAGGRRAADLPAALAFRAARQLGAAVHPGGDGDRAGGAGHADPRRPLARGAGGAVGGICRGAALLRRRALAGGADAALGWALRPADRAARRLRPGQCRGGRGDPGRRQYRGLHPDDDDGHRARDQQGRPAAGPCLGAGADGHRARGECAGAGAARCRAAPGRL</sequence>
<protein>
    <submittedName>
        <fullName evidence="2">Tungstate ABC transporter, permease protein</fullName>
    </submittedName>
</protein>
<feature type="compositionally biased region" description="Basic residues" evidence="1">
    <location>
        <begin position="36"/>
        <end position="45"/>
    </location>
</feature>
<feature type="region of interest" description="Disordered" evidence="1">
    <location>
        <begin position="96"/>
        <end position="123"/>
    </location>
</feature>
<feature type="non-terminal residue" evidence="2">
    <location>
        <position position="1"/>
    </location>
</feature>
<feature type="region of interest" description="Disordered" evidence="1">
    <location>
        <begin position="161"/>
        <end position="215"/>
    </location>
</feature>
<organism evidence="2">
    <name type="scientific">uncultured Craurococcus sp</name>
    <dbReference type="NCBI Taxonomy" id="1135998"/>
    <lineage>
        <taxon>Bacteria</taxon>
        <taxon>Pseudomonadati</taxon>
        <taxon>Pseudomonadota</taxon>
        <taxon>Alphaproteobacteria</taxon>
        <taxon>Acetobacterales</taxon>
        <taxon>Acetobacteraceae</taxon>
        <taxon>Craurococcus</taxon>
        <taxon>environmental samples</taxon>
    </lineage>
</organism>